<comment type="caution">
    <text evidence="2">The sequence shown here is derived from an EMBL/GenBank/DDBJ whole genome shotgun (WGS) entry which is preliminary data.</text>
</comment>
<dbReference type="EMBL" id="JAVRIB010000022">
    <property type="protein sequence ID" value="MDT0636222.1"/>
    <property type="molecule type" value="Genomic_DNA"/>
</dbReference>
<evidence type="ECO:0000313" key="3">
    <source>
        <dbReference type="Proteomes" id="UP001251857"/>
    </source>
</evidence>
<proteinExistence type="predicted"/>
<organism evidence="2 3">
    <name type="scientific">Spectribacter hydrogenoxidans</name>
    <dbReference type="NCBI Taxonomy" id="3075608"/>
    <lineage>
        <taxon>Bacteria</taxon>
        <taxon>Pseudomonadati</taxon>
        <taxon>Pseudomonadota</taxon>
        <taxon>Gammaproteobacteria</taxon>
        <taxon>Salinisphaerales</taxon>
        <taxon>Salinisphaeraceae</taxon>
        <taxon>Spectribacter</taxon>
    </lineage>
</organism>
<keyword evidence="2" id="KW-0808">Transferase</keyword>
<dbReference type="EC" id="2.1.-.-" evidence="2"/>
<dbReference type="Proteomes" id="UP001251857">
    <property type="component" value="Unassembled WGS sequence"/>
</dbReference>
<keyword evidence="3" id="KW-1185">Reference proteome</keyword>
<dbReference type="RefSeq" id="WP_311654117.1">
    <property type="nucleotide sequence ID" value="NZ_JAVRIB010000022.1"/>
</dbReference>
<evidence type="ECO:0000313" key="2">
    <source>
        <dbReference type="EMBL" id="MDT0636222.1"/>
    </source>
</evidence>
<dbReference type="CDD" id="cd02440">
    <property type="entry name" value="AdoMet_MTases"/>
    <property type="match status" value="1"/>
</dbReference>
<dbReference type="PANTHER" id="PTHR45036:SF1">
    <property type="entry name" value="METHYLTRANSFERASE LIKE 7A"/>
    <property type="match status" value="1"/>
</dbReference>
<dbReference type="SUPFAM" id="SSF53335">
    <property type="entry name" value="S-adenosyl-L-methionine-dependent methyltransferases"/>
    <property type="match status" value="1"/>
</dbReference>
<dbReference type="GO" id="GO:0008168">
    <property type="term" value="F:methyltransferase activity"/>
    <property type="evidence" value="ECO:0007669"/>
    <property type="project" value="UniProtKB-KW"/>
</dbReference>
<dbReference type="PANTHER" id="PTHR45036">
    <property type="entry name" value="METHYLTRANSFERASE LIKE 7B"/>
    <property type="match status" value="1"/>
</dbReference>
<reference evidence="2 3" key="1">
    <citation type="submission" date="2023-09" db="EMBL/GenBank/DDBJ databases">
        <authorList>
            <person name="Rey-Velasco X."/>
        </authorList>
    </citation>
    <scope>NUCLEOTIDE SEQUENCE [LARGE SCALE GENOMIC DNA]</scope>
    <source>
        <strain evidence="2 3">W335</strain>
    </source>
</reference>
<name>A0ABU3C3V6_9GAMM</name>
<dbReference type="InterPro" id="IPR013216">
    <property type="entry name" value="Methyltransf_11"/>
</dbReference>
<dbReference type="Pfam" id="PF08241">
    <property type="entry name" value="Methyltransf_11"/>
    <property type="match status" value="1"/>
</dbReference>
<sequence>MGFYDRYCLPLLLDFACGMKPIRKQREKILPLARGQILEVGIGTGLNLAHYDPAKVEKIWGLDPATDMHRKARKRLAGTSLDVELMPLSAETIPGEDARFDTVVLTYTLCSIPDPVAALREMKRVLKPGGQLIFCEHGKSPDPGVARWQERLTPAWRRIAGDCRIGRDIPALLAEGGFTPDDLQQGYIPGPKPLAYNYWGTAPS</sequence>
<dbReference type="InterPro" id="IPR029063">
    <property type="entry name" value="SAM-dependent_MTases_sf"/>
</dbReference>
<protein>
    <submittedName>
        <fullName evidence="2">Class I SAM-dependent methyltransferase</fullName>
        <ecNumber evidence="2">2.1.-.-</ecNumber>
    </submittedName>
</protein>
<dbReference type="Gene3D" id="3.40.50.150">
    <property type="entry name" value="Vaccinia Virus protein VP39"/>
    <property type="match status" value="1"/>
</dbReference>
<accession>A0ABU3C3V6</accession>
<dbReference type="InterPro" id="IPR052356">
    <property type="entry name" value="Thiol_S-MT"/>
</dbReference>
<feature type="domain" description="Methyltransferase type 11" evidence="1">
    <location>
        <begin position="38"/>
        <end position="134"/>
    </location>
</feature>
<keyword evidence="2" id="KW-0489">Methyltransferase</keyword>
<gene>
    <name evidence="2" type="ORF">RM532_14815</name>
</gene>
<dbReference type="GO" id="GO:0032259">
    <property type="term" value="P:methylation"/>
    <property type="evidence" value="ECO:0007669"/>
    <property type="project" value="UniProtKB-KW"/>
</dbReference>
<evidence type="ECO:0000259" key="1">
    <source>
        <dbReference type="Pfam" id="PF08241"/>
    </source>
</evidence>